<protein>
    <submittedName>
        <fullName evidence="1">Uncharacterized protein</fullName>
    </submittedName>
</protein>
<reference evidence="1" key="2">
    <citation type="journal article" date="2015" name="Data Brief">
        <title>Shoot transcriptome of the giant reed, Arundo donax.</title>
        <authorList>
            <person name="Barrero R.A."/>
            <person name="Guerrero F.D."/>
            <person name="Moolhuijzen P."/>
            <person name="Goolsby J.A."/>
            <person name="Tidwell J."/>
            <person name="Bellgard S.E."/>
            <person name="Bellgard M.I."/>
        </authorList>
    </citation>
    <scope>NUCLEOTIDE SEQUENCE</scope>
    <source>
        <tissue evidence="1">Shoot tissue taken approximately 20 cm above the soil surface</tissue>
    </source>
</reference>
<accession>A0A0A9EWT5</accession>
<organism evidence="1">
    <name type="scientific">Arundo donax</name>
    <name type="common">Giant reed</name>
    <name type="synonym">Donax arundinaceus</name>
    <dbReference type="NCBI Taxonomy" id="35708"/>
    <lineage>
        <taxon>Eukaryota</taxon>
        <taxon>Viridiplantae</taxon>
        <taxon>Streptophyta</taxon>
        <taxon>Embryophyta</taxon>
        <taxon>Tracheophyta</taxon>
        <taxon>Spermatophyta</taxon>
        <taxon>Magnoliopsida</taxon>
        <taxon>Liliopsida</taxon>
        <taxon>Poales</taxon>
        <taxon>Poaceae</taxon>
        <taxon>PACMAD clade</taxon>
        <taxon>Arundinoideae</taxon>
        <taxon>Arundineae</taxon>
        <taxon>Arundo</taxon>
    </lineage>
</organism>
<name>A0A0A9EWT5_ARUDO</name>
<reference evidence="1" key="1">
    <citation type="submission" date="2014-09" db="EMBL/GenBank/DDBJ databases">
        <authorList>
            <person name="Magalhaes I.L.F."/>
            <person name="Oliveira U."/>
            <person name="Santos F.R."/>
            <person name="Vidigal T.H.D.A."/>
            <person name="Brescovit A.D."/>
            <person name="Santos A.J."/>
        </authorList>
    </citation>
    <scope>NUCLEOTIDE SEQUENCE</scope>
    <source>
        <tissue evidence="1">Shoot tissue taken approximately 20 cm above the soil surface</tissue>
    </source>
</reference>
<sequence length="40" mass="4901">MRFLRNMISNWQNLKKKEKCKISHHFTDDDETNCNTVFKV</sequence>
<evidence type="ECO:0000313" key="1">
    <source>
        <dbReference type="EMBL" id="JAE05205.1"/>
    </source>
</evidence>
<proteinExistence type="predicted"/>
<dbReference type="AlphaFoldDB" id="A0A0A9EWT5"/>
<dbReference type="EMBL" id="GBRH01192691">
    <property type="protein sequence ID" value="JAE05205.1"/>
    <property type="molecule type" value="Transcribed_RNA"/>
</dbReference>